<dbReference type="EMBL" id="CAJVPT010007525">
    <property type="protein sequence ID" value="CAG8542509.1"/>
    <property type="molecule type" value="Genomic_DNA"/>
</dbReference>
<evidence type="ECO:0000313" key="1">
    <source>
        <dbReference type="EMBL" id="CAG8542509.1"/>
    </source>
</evidence>
<accession>A0ACA9LPC7</accession>
<organism evidence="1 2">
    <name type="scientific">Acaulospora colombiana</name>
    <dbReference type="NCBI Taxonomy" id="27376"/>
    <lineage>
        <taxon>Eukaryota</taxon>
        <taxon>Fungi</taxon>
        <taxon>Fungi incertae sedis</taxon>
        <taxon>Mucoromycota</taxon>
        <taxon>Glomeromycotina</taxon>
        <taxon>Glomeromycetes</taxon>
        <taxon>Diversisporales</taxon>
        <taxon>Acaulosporaceae</taxon>
        <taxon>Acaulospora</taxon>
    </lineage>
</organism>
<dbReference type="Proteomes" id="UP000789525">
    <property type="component" value="Unassembled WGS sequence"/>
</dbReference>
<keyword evidence="2" id="KW-1185">Reference proteome</keyword>
<protein>
    <submittedName>
        <fullName evidence="1">16826_t:CDS:1</fullName>
    </submittedName>
</protein>
<evidence type="ECO:0000313" key="2">
    <source>
        <dbReference type="Proteomes" id="UP000789525"/>
    </source>
</evidence>
<gene>
    <name evidence="1" type="ORF">ACOLOM_LOCUS4528</name>
</gene>
<proteinExistence type="predicted"/>
<reference evidence="1" key="1">
    <citation type="submission" date="2021-06" db="EMBL/GenBank/DDBJ databases">
        <authorList>
            <person name="Kallberg Y."/>
            <person name="Tangrot J."/>
            <person name="Rosling A."/>
        </authorList>
    </citation>
    <scope>NUCLEOTIDE SEQUENCE</scope>
    <source>
        <strain evidence="1">CL356</strain>
    </source>
</reference>
<name>A0ACA9LPC7_9GLOM</name>
<comment type="caution">
    <text evidence="1">The sequence shown here is derived from an EMBL/GenBank/DDBJ whole genome shotgun (WGS) entry which is preliminary data.</text>
</comment>
<sequence>MSEASSPAFSDLTGESVSNDETSSQQTAQKDDTTTSDDGVSSEDEGDQESSDDTDQFTAPKDNETQNNVNNGLDHQSQGLSTIEDEQKLKNNDTTSDTREVTESNGNIRKRKNESSNDSLENLEQKRENTFPSKKLNTSESELLAQRNGKNTDKFARNAIDGKKGIKPDNSMQVTFASYGHKAQKDFAGVRGKDFRAQKTKKKRGSYRGGKIDLQSHSIKFDNLDQI</sequence>